<keyword evidence="3" id="KW-1185">Reference proteome</keyword>
<organism evidence="2 3">
    <name type="scientific">Dentiscutata erythropus</name>
    <dbReference type="NCBI Taxonomy" id="1348616"/>
    <lineage>
        <taxon>Eukaryota</taxon>
        <taxon>Fungi</taxon>
        <taxon>Fungi incertae sedis</taxon>
        <taxon>Mucoromycota</taxon>
        <taxon>Glomeromycotina</taxon>
        <taxon>Glomeromycetes</taxon>
        <taxon>Diversisporales</taxon>
        <taxon>Gigasporaceae</taxon>
        <taxon>Dentiscutata</taxon>
    </lineage>
</organism>
<accession>A0A9N9P3K4</accession>
<feature type="region of interest" description="Disordered" evidence="1">
    <location>
        <begin position="213"/>
        <end position="251"/>
    </location>
</feature>
<feature type="compositionally biased region" description="Basic and acidic residues" evidence="1">
    <location>
        <begin position="213"/>
        <end position="225"/>
    </location>
</feature>
<evidence type="ECO:0000313" key="3">
    <source>
        <dbReference type="Proteomes" id="UP000789405"/>
    </source>
</evidence>
<proteinExistence type="predicted"/>
<dbReference type="EMBL" id="CAJVPY010034442">
    <property type="protein sequence ID" value="CAG8799991.1"/>
    <property type="molecule type" value="Genomic_DNA"/>
</dbReference>
<dbReference type="Proteomes" id="UP000789405">
    <property type="component" value="Unassembled WGS sequence"/>
</dbReference>
<protein>
    <submittedName>
        <fullName evidence="2">22414_t:CDS:1</fullName>
    </submittedName>
</protein>
<dbReference type="OrthoDB" id="2430440at2759"/>
<feature type="compositionally biased region" description="Acidic residues" evidence="1">
    <location>
        <begin position="227"/>
        <end position="243"/>
    </location>
</feature>
<comment type="caution">
    <text evidence="2">The sequence shown here is derived from an EMBL/GenBank/DDBJ whole genome shotgun (WGS) entry which is preliminary data.</text>
</comment>
<dbReference type="PANTHER" id="PTHR45786:SF74">
    <property type="entry name" value="ATP-DEPENDENT DNA HELICASE"/>
    <property type="match status" value="1"/>
</dbReference>
<dbReference type="AlphaFoldDB" id="A0A9N9P3K4"/>
<evidence type="ECO:0000313" key="2">
    <source>
        <dbReference type="EMBL" id="CAG8799991.1"/>
    </source>
</evidence>
<gene>
    <name evidence="2" type="ORF">DERYTH_LOCUS23174</name>
</gene>
<name>A0A9N9P3K4_9GLOM</name>
<evidence type="ECO:0000256" key="1">
    <source>
        <dbReference type="SAM" id="MobiDB-lite"/>
    </source>
</evidence>
<reference evidence="2" key="1">
    <citation type="submission" date="2021-06" db="EMBL/GenBank/DDBJ databases">
        <authorList>
            <person name="Kallberg Y."/>
            <person name="Tangrot J."/>
            <person name="Rosling A."/>
        </authorList>
    </citation>
    <scope>NUCLEOTIDE SEQUENCE</scope>
    <source>
        <strain evidence="2">MA453B</strain>
    </source>
</reference>
<sequence length="289" mass="32656">MPMESPGMCCSNGKVILAEPVIPLFLQQLFSNQDEIASEFCYKAQLYNLAFTFTSVGVHIDRNLANARDELGSEPQFLQMYIWDTQNKMHHQTNVIPTSNLNLSTMYTLKTMLDNVNPYVTNFCHISNLPIETIKNLLVHICTNIAGLDQRTFNMPTASQVAALWIDSDISHDAVQQRDIVLHTSIDQLIRIAEFSKYYDPLADIVLKAEQPDFNKGSDEEKSNTEDFNDEDSNDEDSNDENDTNVNNKQKKTERICECDGVLFISTSNSSTTHKYTFTSGKTLPAIYG</sequence>
<dbReference type="PANTHER" id="PTHR45786">
    <property type="entry name" value="DNA BINDING PROTEIN-LIKE"/>
    <property type="match status" value="1"/>
</dbReference>